<evidence type="ECO:0000313" key="6">
    <source>
        <dbReference type="EMBL" id="QBK27111.1"/>
    </source>
</evidence>
<dbReference type="InterPro" id="IPR007214">
    <property type="entry name" value="YbaK/aa-tRNA-synth-assoc-dom"/>
</dbReference>
<dbReference type="SUPFAM" id="SSF55826">
    <property type="entry name" value="YbaK/ProRS associated domain"/>
    <property type="match status" value="1"/>
</dbReference>
<dbReference type="EC" id="4.2.-.-" evidence="4"/>
<dbReference type="InterPro" id="IPR004369">
    <property type="entry name" value="Prolyl-tRNA_editing_YbaK/EbsC"/>
</dbReference>
<proteinExistence type="inferred from homology"/>
<evidence type="ECO:0000256" key="3">
    <source>
        <dbReference type="ARBA" id="ARBA00023239"/>
    </source>
</evidence>
<dbReference type="InterPro" id="IPR036754">
    <property type="entry name" value="YbaK/aa-tRNA-synt-asso_dom_sf"/>
</dbReference>
<dbReference type="NCBIfam" id="TIGR00011">
    <property type="entry name" value="YbaK_EbsC"/>
    <property type="match status" value="1"/>
</dbReference>
<keyword evidence="2 4" id="KW-0648">Protein biosynthesis</keyword>
<dbReference type="Proteomes" id="UP000291151">
    <property type="component" value="Chromosome"/>
</dbReference>
<evidence type="ECO:0000313" key="7">
    <source>
        <dbReference type="Proteomes" id="UP000291151"/>
    </source>
</evidence>
<dbReference type="AlphaFoldDB" id="A0A4P6UXE3"/>
<dbReference type="PANTHER" id="PTHR30411:SF0">
    <property type="entry name" value="CYS-TRNA(PRO)_CYS-TRNA(CYS) DEACYLASE YBAK"/>
    <property type="match status" value="1"/>
</dbReference>
<keyword evidence="7" id="KW-1185">Reference proteome</keyword>
<feature type="domain" description="YbaK/aminoacyl-tRNA synthetase-associated" evidence="5">
    <location>
        <begin position="39"/>
        <end position="150"/>
    </location>
</feature>
<evidence type="ECO:0000256" key="4">
    <source>
        <dbReference type="PIRNR" id="PIRNR006181"/>
    </source>
</evidence>
<comment type="similarity">
    <text evidence="1 4">Belongs to the prolyl-tRNA editing family. YbaK/EbsC subfamily.</text>
</comment>
<reference evidence="6 7" key="1">
    <citation type="submission" date="2019-02" db="EMBL/GenBank/DDBJ databases">
        <title>Ureibacillus thermophilus.</title>
        <authorList>
            <person name="Sunny J.S."/>
            <person name="Natarajan A."/>
            <person name="Saleena L.M."/>
        </authorList>
    </citation>
    <scope>NUCLEOTIDE SEQUENCE [LARGE SCALE GENOMIC DNA]</scope>
    <source>
        <strain evidence="6 7">LM102</strain>
    </source>
</reference>
<dbReference type="PANTHER" id="PTHR30411">
    <property type="entry name" value="CYTOPLASMIC PROTEIN"/>
    <property type="match status" value="1"/>
</dbReference>
<accession>A0A4P6UXE3</accession>
<dbReference type="GO" id="GO:0002161">
    <property type="term" value="F:aminoacyl-tRNA deacylase activity"/>
    <property type="evidence" value="ECO:0007669"/>
    <property type="project" value="InterPro"/>
</dbReference>
<dbReference type="GO" id="GO:0006412">
    <property type="term" value="P:translation"/>
    <property type="evidence" value="ECO:0007669"/>
    <property type="project" value="UniProtKB-KW"/>
</dbReference>
<keyword evidence="3 4" id="KW-0456">Lyase</keyword>
<evidence type="ECO:0000259" key="5">
    <source>
        <dbReference type="Pfam" id="PF04073"/>
    </source>
</evidence>
<dbReference type="Pfam" id="PF04073">
    <property type="entry name" value="tRNA_edit"/>
    <property type="match status" value="1"/>
</dbReference>
<dbReference type="Gene3D" id="3.90.960.10">
    <property type="entry name" value="YbaK/aminoacyl-tRNA synthetase-associated domain"/>
    <property type="match status" value="1"/>
</dbReference>
<evidence type="ECO:0000256" key="1">
    <source>
        <dbReference type="ARBA" id="ARBA00009798"/>
    </source>
</evidence>
<dbReference type="CDD" id="cd00002">
    <property type="entry name" value="YbaK_deacylase"/>
    <property type="match status" value="1"/>
</dbReference>
<dbReference type="EMBL" id="CP036528">
    <property type="protein sequence ID" value="QBK27111.1"/>
    <property type="molecule type" value="Genomic_DNA"/>
</dbReference>
<dbReference type="GO" id="GO:0016829">
    <property type="term" value="F:lyase activity"/>
    <property type="evidence" value="ECO:0007669"/>
    <property type="project" value="UniProtKB-KW"/>
</dbReference>
<dbReference type="PIRSF" id="PIRSF006181">
    <property type="entry name" value="EbsC_YbaK"/>
    <property type="match status" value="1"/>
</dbReference>
<name>A0A4P6UXE3_9BACL</name>
<sequence length="165" mass="17926">MELTKKKMAKTNAIRQLEQKKVAFQVLTYESEGVIDGVSVAKKIGHPANHVFKTLVTTAGPGKMFVFIIPVEAELDLKAAAKVAGEKKVDMLPLKDLLATTGYVRGGCSPIGMKKLFPTFIDESAEQLDYIIVSGGKIGLQIQLDPKELAEMVCAKFAPVTKFNT</sequence>
<dbReference type="KEGG" id="uth:DKZ56_04245"/>
<evidence type="ECO:0000256" key="2">
    <source>
        <dbReference type="ARBA" id="ARBA00022917"/>
    </source>
</evidence>
<organism evidence="6 7">
    <name type="scientific">Ureibacillus thermophilus</name>
    <dbReference type="NCBI Taxonomy" id="367743"/>
    <lineage>
        <taxon>Bacteria</taxon>
        <taxon>Bacillati</taxon>
        <taxon>Bacillota</taxon>
        <taxon>Bacilli</taxon>
        <taxon>Bacillales</taxon>
        <taxon>Caryophanaceae</taxon>
        <taxon>Ureibacillus</taxon>
    </lineage>
</organism>
<gene>
    <name evidence="6" type="primary">ybaK</name>
    <name evidence="6" type="ORF">DKZ56_04245</name>
</gene>
<protein>
    <recommendedName>
        <fullName evidence="4">Cys-tRNA(Pro)/Cys-tRNA(Cys) deacylase</fullName>
        <ecNumber evidence="4">4.2.-.-</ecNumber>
    </recommendedName>
</protein>